<accession>A0A6G4WDG9</accession>
<name>A0A6G4WDG9_9HYPH</name>
<dbReference type="InterPro" id="IPR003795">
    <property type="entry name" value="DUF192"/>
</dbReference>
<gene>
    <name evidence="2" type="ORF">G6N73_15845</name>
</gene>
<comment type="caution">
    <text evidence="2">The sequence shown here is derived from an EMBL/GenBank/DDBJ whole genome shotgun (WGS) entry which is preliminary data.</text>
</comment>
<proteinExistence type="predicted"/>
<protein>
    <submittedName>
        <fullName evidence="2">DUF192 domain-containing protein</fullName>
    </submittedName>
</protein>
<dbReference type="Proteomes" id="UP001642900">
    <property type="component" value="Unassembled WGS sequence"/>
</dbReference>
<dbReference type="EMBL" id="JAAKZF010000020">
    <property type="protein sequence ID" value="NGO52634.1"/>
    <property type="molecule type" value="Genomic_DNA"/>
</dbReference>
<dbReference type="PANTHER" id="PTHR37953">
    <property type="entry name" value="UPF0127 PROTEIN MJ1496"/>
    <property type="match status" value="1"/>
</dbReference>
<feature type="chain" id="PRO_5026175178" evidence="1">
    <location>
        <begin position="29"/>
        <end position="167"/>
    </location>
</feature>
<feature type="signal peptide" evidence="1">
    <location>
        <begin position="1"/>
        <end position="28"/>
    </location>
</feature>
<sequence>MAPSRIAAWMGGFAAALVICLSLQPPTAAQGQAMELPVHPEPLIAETDEGERSFNIEIADDPGERSRGLMFRQEMDNDHGMLFVFEESQPVGFWMKNTPLPLDLVFIGQDGKVRAIEKGEPFSEAPIAPGEPVQFVLELNAGTVAEAGIENGDLIRHPAISQAAGAN</sequence>
<dbReference type="InterPro" id="IPR038695">
    <property type="entry name" value="Saro_0823-like_sf"/>
</dbReference>
<dbReference type="Gene3D" id="2.60.120.1140">
    <property type="entry name" value="Protein of unknown function DUF192"/>
    <property type="match status" value="1"/>
</dbReference>
<keyword evidence="1" id="KW-0732">Signal</keyword>
<keyword evidence="3" id="KW-1185">Reference proteome</keyword>
<dbReference type="PANTHER" id="PTHR37953:SF1">
    <property type="entry name" value="UPF0127 PROTEIN MJ1496"/>
    <property type="match status" value="1"/>
</dbReference>
<evidence type="ECO:0000256" key="1">
    <source>
        <dbReference type="SAM" id="SignalP"/>
    </source>
</evidence>
<evidence type="ECO:0000313" key="2">
    <source>
        <dbReference type="EMBL" id="NGO52634.1"/>
    </source>
</evidence>
<dbReference type="Pfam" id="PF02643">
    <property type="entry name" value="DUF192"/>
    <property type="match status" value="1"/>
</dbReference>
<dbReference type="RefSeq" id="WP_165029208.1">
    <property type="nucleotide sequence ID" value="NZ_JAAKZF010000020.1"/>
</dbReference>
<evidence type="ECO:0000313" key="3">
    <source>
        <dbReference type="Proteomes" id="UP001642900"/>
    </source>
</evidence>
<reference evidence="2 3" key="1">
    <citation type="submission" date="2020-02" db="EMBL/GenBank/DDBJ databases">
        <title>Genome sequence of strain CCNWXJ40-4.</title>
        <authorList>
            <person name="Gao J."/>
            <person name="Sun J."/>
        </authorList>
    </citation>
    <scope>NUCLEOTIDE SEQUENCE [LARGE SCALE GENOMIC DNA]</scope>
    <source>
        <strain evidence="2 3">CCNWXJ 40-4</strain>
    </source>
</reference>
<organism evidence="2 3">
    <name type="scientific">Allomesorhizobium camelthorni</name>
    <dbReference type="NCBI Taxonomy" id="475069"/>
    <lineage>
        <taxon>Bacteria</taxon>
        <taxon>Pseudomonadati</taxon>
        <taxon>Pseudomonadota</taxon>
        <taxon>Alphaproteobacteria</taxon>
        <taxon>Hyphomicrobiales</taxon>
        <taxon>Phyllobacteriaceae</taxon>
        <taxon>Allomesorhizobium</taxon>
    </lineage>
</organism>
<dbReference type="AlphaFoldDB" id="A0A6G4WDG9"/>